<organism evidence="8 9">
    <name type="scientific">Coralloluteibacterium thermophilum</name>
    <dbReference type="NCBI Taxonomy" id="2707049"/>
    <lineage>
        <taxon>Bacteria</taxon>
        <taxon>Pseudomonadati</taxon>
        <taxon>Pseudomonadota</taxon>
        <taxon>Gammaproteobacteria</taxon>
        <taxon>Lysobacterales</taxon>
        <taxon>Lysobacteraceae</taxon>
        <taxon>Coralloluteibacterium</taxon>
    </lineage>
</organism>
<dbReference type="EC" id="5.4.99.-" evidence="5"/>
<comment type="similarity">
    <text evidence="1 5">Belongs to the pseudouridine synthase RluA family.</text>
</comment>
<evidence type="ECO:0000256" key="1">
    <source>
        <dbReference type="ARBA" id="ARBA00010876"/>
    </source>
</evidence>
<dbReference type="InterPro" id="IPR002942">
    <property type="entry name" value="S4_RNA-bd"/>
</dbReference>
<dbReference type="CDD" id="cd02869">
    <property type="entry name" value="PseudoU_synth_RluA_like"/>
    <property type="match status" value="1"/>
</dbReference>
<dbReference type="InterPro" id="IPR036986">
    <property type="entry name" value="S4_RNA-bd_sf"/>
</dbReference>
<dbReference type="Gene3D" id="3.10.290.10">
    <property type="entry name" value="RNA-binding S4 domain"/>
    <property type="match status" value="1"/>
</dbReference>
<dbReference type="SUPFAM" id="SSF55174">
    <property type="entry name" value="Alpha-L RNA-binding motif"/>
    <property type="match status" value="1"/>
</dbReference>
<dbReference type="InterPro" id="IPR006224">
    <property type="entry name" value="PsdUridine_synth_RluA-like_CS"/>
</dbReference>
<comment type="catalytic activity">
    <reaction evidence="3">
        <text>uridine(1911/1915/1917) in 23S rRNA = pseudouridine(1911/1915/1917) in 23S rRNA</text>
        <dbReference type="Rhea" id="RHEA:42524"/>
        <dbReference type="Rhea" id="RHEA-COMP:10097"/>
        <dbReference type="Rhea" id="RHEA-COMP:10098"/>
        <dbReference type="ChEBI" id="CHEBI:65314"/>
        <dbReference type="ChEBI" id="CHEBI:65315"/>
        <dbReference type="EC" id="5.4.99.23"/>
    </reaction>
</comment>
<dbReference type="Pfam" id="PF01479">
    <property type="entry name" value="S4"/>
    <property type="match status" value="1"/>
</dbReference>
<feature type="domain" description="Pseudouridine synthase RsuA/RluA-like" evidence="6">
    <location>
        <begin position="97"/>
        <end position="250"/>
    </location>
</feature>
<evidence type="ECO:0000256" key="3">
    <source>
        <dbReference type="ARBA" id="ARBA00036882"/>
    </source>
</evidence>
<dbReference type="InterPro" id="IPR050188">
    <property type="entry name" value="RluA_PseudoU_synthase"/>
</dbReference>
<gene>
    <name evidence="8" type="primary">rluD</name>
    <name evidence="8" type="ORF">ACFO3Q_01305</name>
</gene>
<dbReference type="Proteomes" id="UP001595892">
    <property type="component" value="Unassembled WGS sequence"/>
</dbReference>
<keyword evidence="4" id="KW-0694">RNA-binding</keyword>
<dbReference type="NCBIfam" id="NF008385">
    <property type="entry name" value="PRK11180.1"/>
    <property type="match status" value="1"/>
</dbReference>
<dbReference type="InterPro" id="IPR006225">
    <property type="entry name" value="PsdUridine_synth_RluC/D"/>
</dbReference>
<dbReference type="PROSITE" id="PS01129">
    <property type="entry name" value="PSI_RLU"/>
    <property type="match status" value="1"/>
</dbReference>
<dbReference type="Pfam" id="PF00849">
    <property type="entry name" value="PseudoU_synth_2"/>
    <property type="match status" value="1"/>
</dbReference>
<dbReference type="CDD" id="cd00165">
    <property type="entry name" value="S4"/>
    <property type="match status" value="1"/>
</dbReference>
<evidence type="ECO:0000313" key="9">
    <source>
        <dbReference type="Proteomes" id="UP001595892"/>
    </source>
</evidence>
<sequence length="328" mass="36054">MNTREPGSTELLEAEVPLGAAGRRFDQVLAELFSDFSRSRLTEWIKSGDATLDGRVVKPREAVRGGEIVRVRAELGVETRAEPEAIALEVLHEDDEVFVLNKPPGLVVHPGAGNPAGTLVNALLHRDPALAAIPRAGIVHRLDKDTSGLMVVARTLRAHAALVEQLSERRVHRQYVAVVVGPMIAGGRIDAPIGRHPTDRIRRAVVPEGMHDAREAVTHYRVRERFRAHTVVECRLETGRTHQIRVHMAHAKHPIVGDPLYGGALRLPKGATEALVETLRGFKRQALHAETLEFAHPASGEPLRVQAPPPADFERLCAALREDSRLQK</sequence>
<evidence type="ECO:0000313" key="8">
    <source>
        <dbReference type="EMBL" id="MFC4726816.1"/>
    </source>
</evidence>
<dbReference type="Gene3D" id="3.30.2350.10">
    <property type="entry name" value="Pseudouridine synthase"/>
    <property type="match status" value="1"/>
</dbReference>
<name>A0ABV9NFT3_9GAMM</name>
<proteinExistence type="inferred from homology"/>
<evidence type="ECO:0000256" key="5">
    <source>
        <dbReference type="RuleBase" id="RU362028"/>
    </source>
</evidence>
<dbReference type="NCBIfam" id="TIGR00005">
    <property type="entry name" value="rluA_subfam"/>
    <property type="match status" value="1"/>
</dbReference>
<comment type="function">
    <text evidence="5">Responsible for synthesis of pseudouridine from uracil.</text>
</comment>
<dbReference type="InterPro" id="IPR020103">
    <property type="entry name" value="PsdUridine_synth_cat_dom_sf"/>
</dbReference>
<dbReference type="PANTHER" id="PTHR21600:SF44">
    <property type="entry name" value="RIBOSOMAL LARGE SUBUNIT PSEUDOURIDINE SYNTHASE D"/>
    <property type="match status" value="1"/>
</dbReference>
<evidence type="ECO:0000259" key="6">
    <source>
        <dbReference type="Pfam" id="PF00849"/>
    </source>
</evidence>
<comment type="catalytic activity">
    <reaction evidence="5">
        <text>a uridine in RNA = a pseudouridine in RNA</text>
        <dbReference type="Rhea" id="RHEA:48348"/>
        <dbReference type="Rhea" id="RHEA-COMP:12068"/>
        <dbReference type="Rhea" id="RHEA-COMP:12069"/>
        <dbReference type="ChEBI" id="CHEBI:65314"/>
        <dbReference type="ChEBI" id="CHEBI:65315"/>
    </reaction>
</comment>
<reference evidence="9" key="1">
    <citation type="journal article" date="2019" name="Int. J. Syst. Evol. Microbiol.">
        <title>The Global Catalogue of Microorganisms (GCM) 10K type strain sequencing project: providing services to taxonomists for standard genome sequencing and annotation.</title>
        <authorList>
            <consortium name="The Broad Institute Genomics Platform"/>
            <consortium name="The Broad Institute Genome Sequencing Center for Infectious Disease"/>
            <person name="Wu L."/>
            <person name="Ma J."/>
        </authorList>
    </citation>
    <scope>NUCLEOTIDE SEQUENCE [LARGE SCALE GENOMIC DNA]</scope>
    <source>
        <strain evidence="9">CGMCC 1.13574</strain>
    </source>
</reference>
<dbReference type="InterPro" id="IPR006145">
    <property type="entry name" value="PsdUridine_synth_RsuA/RluA"/>
</dbReference>
<keyword evidence="9" id="KW-1185">Reference proteome</keyword>
<evidence type="ECO:0000256" key="2">
    <source>
        <dbReference type="ARBA" id="ARBA00023235"/>
    </source>
</evidence>
<dbReference type="EMBL" id="JBHSGG010000002">
    <property type="protein sequence ID" value="MFC4726816.1"/>
    <property type="molecule type" value="Genomic_DNA"/>
</dbReference>
<evidence type="ECO:0000256" key="4">
    <source>
        <dbReference type="PROSITE-ProRule" id="PRU00182"/>
    </source>
</evidence>
<accession>A0ABV9NFT3</accession>
<feature type="domain" description="RNA-binding S4" evidence="7">
    <location>
        <begin position="23"/>
        <end position="69"/>
    </location>
</feature>
<dbReference type="PANTHER" id="PTHR21600">
    <property type="entry name" value="MITOCHONDRIAL RNA PSEUDOURIDINE SYNTHASE"/>
    <property type="match status" value="1"/>
</dbReference>
<dbReference type="PROSITE" id="PS50889">
    <property type="entry name" value="S4"/>
    <property type="match status" value="1"/>
</dbReference>
<evidence type="ECO:0000259" key="7">
    <source>
        <dbReference type="Pfam" id="PF01479"/>
    </source>
</evidence>
<dbReference type="GO" id="GO:0160140">
    <property type="term" value="F:23S rRNA pseudouridine(1911/1915/1917) synthase activity"/>
    <property type="evidence" value="ECO:0007669"/>
    <property type="project" value="UniProtKB-EC"/>
</dbReference>
<protein>
    <recommendedName>
        <fullName evidence="5">Pseudouridine synthase</fullName>
        <ecNumber evidence="5">5.4.99.-</ecNumber>
    </recommendedName>
</protein>
<comment type="caution">
    <text evidence="8">The sequence shown here is derived from an EMBL/GenBank/DDBJ whole genome shotgun (WGS) entry which is preliminary data.</text>
</comment>
<dbReference type="SUPFAM" id="SSF55120">
    <property type="entry name" value="Pseudouridine synthase"/>
    <property type="match status" value="1"/>
</dbReference>
<keyword evidence="2 5" id="KW-0413">Isomerase</keyword>
<dbReference type="RefSeq" id="WP_377002770.1">
    <property type="nucleotide sequence ID" value="NZ_JBHSGG010000002.1"/>
</dbReference>